<dbReference type="Proteomes" id="UP001642482">
    <property type="component" value="Unassembled WGS sequence"/>
</dbReference>
<keyword evidence="1" id="KW-0175">Coiled coil</keyword>
<feature type="compositionally biased region" description="Low complexity" evidence="2">
    <location>
        <begin position="639"/>
        <end position="654"/>
    </location>
</feature>
<sequence>MNIPLSSSAGKKRALPLDLNDIARAILNLPADSSALLPSPAPFPQSFEVDVSAGGASSAFGCAVPESETDQAPTLPTSSRVHRVIRKAMRISTRHIKRDIERGNLTSKQMHDILHERRVMHDDWHSHKNENLIEAGSEINEKGKGKAIDEPSADYQKLDEAWLKRNTVHRGFVSCDNPDINSIGRPTQVFTQNLGGRGSSQMLTTCETGAIFPWTKYFKGPVITPVQLEDAENALAMLPAQPLLSPTSRKGRAPMGQGLQIVPAPKRRLISRSVSLGQQSTETQNTRGSVLYQTDTTVDSSPQPSVQQGTSTKFDLISSISSCPELIMHVCEYMRLADILVLYRVSRVFKSTFDSDLEKNVQRMARQFATAETRSIFSWYRVTKIISPLSYVGLEPQSPWTREFQGQFPQAPSSPGLRYVGMLASRERKVRDIVAVLARSGHRLPRTSATAALKKMWLLMDIPTNSGRVLVLKDEELFTDLDLLTIQMFHVKLVLHFHDPLWGPDVNGEEQGVWPVPPPPPQEFLSLNVSDFFGDSGYSKDDEMAAAAAARDYIMMHQRQLPEHSLVELLLGQRSGFNVLWNLLRGKAYRTLSEVVELKAKYDCKPSAVFSNSGGRHHDLKYNINPGWERYFRTNDGTQSSAEDSQSYSSSYEDNGPYETVASSSFLFDDIFSPPSEAPADPSHSLAVVSDPLVNVHGTNVPRSKIGQDHLEGWGKGSQHLLRPDELVSLEAARRVQENPDDHLDLSSHVPFMAVWGNRDFDTGTNVLPDVDEMYISDDEYDRVAAMGTNNKEEDKENSGAGVGAAHALPTNSSASNPKDEAAAITVLISEEFAEGLYPTAENHLQTQVGNVLLDRDDWQPWHVLRTRWDTLNLQEKLDLWWLSHQVRLHRQAWTPRDGNDRRVVQASQANMVSQGTQTDESFVNENSYTLPDFPTDDEGDDADDGRGTDADEDMDPADLDDMDYFAEDEDGEEDASPKPTAHGSSPPSTPPAETDFQTTGGSSSSYANIPLPDTAQKLPKRQQKLMQSCIQWALREQDEVDEALLAQADMEYEAEEMEHWEEFLTAAGPMLEGVDITSLDEEINNEGWMSEDHIGDTPIPNPEEVLMPEFGGMNDVIRLVQQIHGAEADLDAARFAISIDGPLHSATVAAAADRRLTELKETVEDLKVKLEIMIQAEVFAIEL</sequence>
<dbReference type="EMBL" id="CAWUHD010000002">
    <property type="protein sequence ID" value="CAK7209281.1"/>
    <property type="molecule type" value="Genomic_DNA"/>
</dbReference>
<evidence type="ECO:0000313" key="3">
    <source>
        <dbReference type="EMBL" id="CAK7209281.1"/>
    </source>
</evidence>
<evidence type="ECO:0000256" key="1">
    <source>
        <dbReference type="SAM" id="Coils"/>
    </source>
</evidence>
<keyword evidence="4" id="KW-1185">Reference proteome</keyword>
<name>A0ABP0APX1_9PEZI</name>
<gene>
    <name evidence="3" type="ORF">SEUCBS140593_000444</name>
</gene>
<evidence type="ECO:0008006" key="5">
    <source>
        <dbReference type="Google" id="ProtNLM"/>
    </source>
</evidence>
<protein>
    <recommendedName>
        <fullName evidence="5">F-box domain-containing protein</fullName>
    </recommendedName>
</protein>
<feature type="region of interest" description="Disordered" evidence="2">
    <location>
        <begin position="911"/>
        <end position="1013"/>
    </location>
</feature>
<feature type="region of interest" description="Disordered" evidence="2">
    <location>
        <begin position="635"/>
        <end position="655"/>
    </location>
</feature>
<comment type="caution">
    <text evidence="3">The sequence shown here is derived from an EMBL/GenBank/DDBJ whole genome shotgun (WGS) entry which is preliminary data.</text>
</comment>
<evidence type="ECO:0000256" key="2">
    <source>
        <dbReference type="SAM" id="MobiDB-lite"/>
    </source>
</evidence>
<feature type="compositionally biased region" description="Polar residues" evidence="2">
    <location>
        <begin position="996"/>
        <end position="1008"/>
    </location>
</feature>
<reference evidence="3 4" key="1">
    <citation type="submission" date="2024-01" db="EMBL/GenBank/DDBJ databases">
        <authorList>
            <person name="Allen C."/>
            <person name="Tagirdzhanova G."/>
        </authorList>
    </citation>
    <scope>NUCLEOTIDE SEQUENCE [LARGE SCALE GENOMIC DNA]</scope>
</reference>
<proteinExistence type="predicted"/>
<feature type="coiled-coil region" evidence="1">
    <location>
        <begin position="1150"/>
        <end position="1177"/>
    </location>
</feature>
<organism evidence="3 4">
    <name type="scientific">Sporothrix eucalyptigena</name>
    <dbReference type="NCBI Taxonomy" id="1812306"/>
    <lineage>
        <taxon>Eukaryota</taxon>
        <taxon>Fungi</taxon>
        <taxon>Dikarya</taxon>
        <taxon>Ascomycota</taxon>
        <taxon>Pezizomycotina</taxon>
        <taxon>Sordariomycetes</taxon>
        <taxon>Sordariomycetidae</taxon>
        <taxon>Ophiostomatales</taxon>
        <taxon>Ophiostomataceae</taxon>
        <taxon>Sporothrix</taxon>
    </lineage>
</organism>
<feature type="compositionally biased region" description="Acidic residues" evidence="2">
    <location>
        <begin position="951"/>
        <end position="975"/>
    </location>
</feature>
<feature type="region of interest" description="Disordered" evidence="2">
    <location>
        <begin position="792"/>
        <end position="818"/>
    </location>
</feature>
<feature type="compositionally biased region" description="Polar residues" evidence="2">
    <location>
        <begin position="911"/>
        <end position="930"/>
    </location>
</feature>
<feature type="compositionally biased region" description="Acidic residues" evidence="2">
    <location>
        <begin position="935"/>
        <end position="944"/>
    </location>
</feature>
<evidence type="ECO:0000313" key="4">
    <source>
        <dbReference type="Proteomes" id="UP001642482"/>
    </source>
</evidence>
<accession>A0ABP0APX1</accession>